<gene>
    <name evidence="2" type="ORF">E6W39_14400</name>
</gene>
<dbReference type="GO" id="GO:0016747">
    <property type="term" value="F:acyltransferase activity, transferring groups other than amino-acyl groups"/>
    <property type="evidence" value="ECO:0007669"/>
    <property type="project" value="InterPro"/>
</dbReference>
<dbReference type="PROSITE" id="PS51186">
    <property type="entry name" value="GNAT"/>
    <property type="match status" value="1"/>
</dbReference>
<evidence type="ECO:0000259" key="1">
    <source>
        <dbReference type="PROSITE" id="PS51186"/>
    </source>
</evidence>
<keyword evidence="3" id="KW-1185">Reference proteome</keyword>
<dbReference type="Proteomes" id="UP000319103">
    <property type="component" value="Unassembled WGS sequence"/>
</dbReference>
<dbReference type="InterPro" id="IPR000182">
    <property type="entry name" value="GNAT_dom"/>
</dbReference>
<protein>
    <submittedName>
        <fullName evidence="2">GNAT family N-acetyltransferase</fullName>
    </submittedName>
</protein>
<dbReference type="AlphaFoldDB" id="A0A540W2N8"/>
<accession>A0A540W2N8</accession>
<evidence type="ECO:0000313" key="2">
    <source>
        <dbReference type="EMBL" id="TQF03217.1"/>
    </source>
</evidence>
<dbReference type="EMBL" id="VIGB01000003">
    <property type="protein sequence ID" value="TQF03217.1"/>
    <property type="molecule type" value="Genomic_DNA"/>
</dbReference>
<sequence>MPELISEARDLTTDDAILDWAVQGFAPGVRVWTLGAANAVASPDLSCRDRLAVHGPVEPLAVLIRHVFAELGTSYRPMGDRALIEQLIDRLPELRPIHPFLWMDVTGDSLATRPAAHWLTPAEYPEAAELLDLAMPDSYAHPLRPGATRWAGVRDEAGRLTAVACEAWSSPTTGFMAGVAAHPEYGRGRGHAEAACRLVLDALLRANGRAALMVHADNPAAIRLYRRLGMASRELRAAQHVG</sequence>
<name>A0A540W2N8_9ACTN</name>
<keyword evidence="2" id="KW-0808">Transferase</keyword>
<evidence type="ECO:0000313" key="3">
    <source>
        <dbReference type="Proteomes" id="UP000319103"/>
    </source>
</evidence>
<feature type="domain" description="N-acetyltransferase" evidence="1">
    <location>
        <begin position="110"/>
        <end position="242"/>
    </location>
</feature>
<dbReference type="SUPFAM" id="SSF55729">
    <property type="entry name" value="Acyl-CoA N-acyltransferases (Nat)"/>
    <property type="match status" value="1"/>
</dbReference>
<dbReference type="Gene3D" id="3.40.630.30">
    <property type="match status" value="1"/>
</dbReference>
<dbReference type="RefSeq" id="WP_141633885.1">
    <property type="nucleotide sequence ID" value="NZ_VIGB01000003.1"/>
</dbReference>
<proteinExistence type="predicted"/>
<organism evidence="2 3">
    <name type="scientific">Kitasatospora acidiphila</name>
    <dbReference type="NCBI Taxonomy" id="2567942"/>
    <lineage>
        <taxon>Bacteria</taxon>
        <taxon>Bacillati</taxon>
        <taxon>Actinomycetota</taxon>
        <taxon>Actinomycetes</taxon>
        <taxon>Kitasatosporales</taxon>
        <taxon>Streptomycetaceae</taxon>
        <taxon>Kitasatospora</taxon>
    </lineage>
</organism>
<comment type="caution">
    <text evidence="2">The sequence shown here is derived from an EMBL/GenBank/DDBJ whole genome shotgun (WGS) entry which is preliminary data.</text>
</comment>
<reference evidence="2 3" key="1">
    <citation type="submission" date="2019-06" db="EMBL/GenBank/DDBJ databases">
        <title>Description of Kitasatospora acidophila sp. nov. isolated from pine grove soil, and reclassification of Streptomyces novaecaesareae to Kitasatospora novaeceasareae comb. nov.</title>
        <authorList>
            <person name="Kim M.J."/>
        </authorList>
    </citation>
    <scope>NUCLEOTIDE SEQUENCE [LARGE SCALE GENOMIC DNA]</scope>
    <source>
        <strain evidence="2 3">MMS16-CNU292</strain>
    </source>
</reference>
<dbReference type="Pfam" id="PF00583">
    <property type="entry name" value="Acetyltransf_1"/>
    <property type="match status" value="1"/>
</dbReference>
<dbReference type="InterPro" id="IPR016181">
    <property type="entry name" value="Acyl_CoA_acyltransferase"/>
</dbReference>
<dbReference type="OrthoDB" id="3700890at2"/>